<dbReference type="PANTHER" id="PTHR34883:SF4">
    <property type="entry name" value="CUPREDOXIN"/>
    <property type="match status" value="1"/>
</dbReference>
<evidence type="ECO:0000256" key="2">
    <source>
        <dbReference type="SAM" id="SignalP"/>
    </source>
</evidence>
<organism evidence="3 4">
    <name type="scientific">Clathrus columnatus</name>
    <dbReference type="NCBI Taxonomy" id="1419009"/>
    <lineage>
        <taxon>Eukaryota</taxon>
        <taxon>Fungi</taxon>
        <taxon>Dikarya</taxon>
        <taxon>Basidiomycota</taxon>
        <taxon>Agaricomycotina</taxon>
        <taxon>Agaricomycetes</taxon>
        <taxon>Phallomycetidae</taxon>
        <taxon>Phallales</taxon>
        <taxon>Clathraceae</taxon>
        <taxon>Clathrus</taxon>
    </lineage>
</organism>
<dbReference type="SUPFAM" id="SSF49503">
    <property type="entry name" value="Cupredoxins"/>
    <property type="match status" value="2"/>
</dbReference>
<dbReference type="CDD" id="cd00920">
    <property type="entry name" value="Cupredoxin"/>
    <property type="match status" value="2"/>
</dbReference>
<evidence type="ECO:0008006" key="5">
    <source>
        <dbReference type="Google" id="ProtNLM"/>
    </source>
</evidence>
<feature type="region of interest" description="Disordered" evidence="1">
    <location>
        <begin position="145"/>
        <end position="179"/>
    </location>
</feature>
<evidence type="ECO:0000313" key="3">
    <source>
        <dbReference type="EMBL" id="GJJ12247.1"/>
    </source>
</evidence>
<dbReference type="PANTHER" id="PTHR34883">
    <property type="entry name" value="SERINE-RICH PROTEIN, PUTATIVE-RELATED-RELATED"/>
    <property type="match status" value="1"/>
</dbReference>
<accession>A0AAV5AES8</accession>
<dbReference type="InterPro" id="IPR008972">
    <property type="entry name" value="Cupredoxin"/>
</dbReference>
<dbReference type="AlphaFoldDB" id="A0AAV5AES8"/>
<feature type="chain" id="PRO_5043484174" description="Cupredoxin" evidence="2">
    <location>
        <begin position="20"/>
        <end position="345"/>
    </location>
</feature>
<dbReference type="Proteomes" id="UP001050691">
    <property type="component" value="Unassembled WGS sequence"/>
</dbReference>
<gene>
    <name evidence="3" type="ORF">Clacol_006488</name>
</gene>
<comment type="caution">
    <text evidence="3">The sequence shown here is derived from an EMBL/GenBank/DDBJ whole genome shotgun (WGS) entry which is preliminary data.</text>
</comment>
<keyword evidence="4" id="KW-1185">Reference proteome</keyword>
<reference evidence="3" key="1">
    <citation type="submission" date="2021-10" db="EMBL/GenBank/DDBJ databases">
        <title>De novo Genome Assembly of Clathrus columnatus (Basidiomycota, Fungi) Using Illumina and Nanopore Sequence Data.</title>
        <authorList>
            <person name="Ogiso-Tanaka E."/>
            <person name="Itagaki H."/>
            <person name="Hosoya T."/>
            <person name="Hosaka K."/>
        </authorList>
    </citation>
    <scope>NUCLEOTIDE SEQUENCE</scope>
    <source>
        <strain evidence="3">MO-923</strain>
    </source>
</reference>
<dbReference type="Gene3D" id="2.60.40.420">
    <property type="entry name" value="Cupredoxins - blue copper proteins"/>
    <property type="match status" value="2"/>
</dbReference>
<name>A0AAV5AES8_9AGAM</name>
<keyword evidence="2" id="KW-0732">Signal</keyword>
<proteinExistence type="predicted"/>
<evidence type="ECO:0000256" key="1">
    <source>
        <dbReference type="SAM" id="MobiDB-lite"/>
    </source>
</evidence>
<feature type="signal peptide" evidence="2">
    <location>
        <begin position="1"/>
        <end position="19"/>
    </location>
</feature>
<protein>
    <recommendedName>
        <fullName evidence="5">Cupredoxin</fullName>
    </recommendedName>
</protein>
<dbReference type="EMBL" id="BPWL01000007">
    <property type="protein sequence ID" value="GJJ12247.1"/>
    <property type="molecule type" value="Genomic_DNA"/>
</dbReference>
<sequence length="345" mass="36100">MRFFTLLQLALAATGFVRAQVNHTVIVGGPGGVVAYTPNQINATVGDIVTFIFQQKNHTVTQSSFNDPCTPIEGGFDSGFQPVAEDNLSGPFPAASITVASETPVWIFCRQTHHCSMGMVFAINPNGKFDAFLAAAEATGNSASTTWSSSSLASSSSTPTITSTSTSPSPTVPSSSSPTTHLILVGNDGALSYSPSNITAQVGDTITFQFMAKNHTVTQSSFNDPCRKIEATSGTPGFDSGFMPVPAGSVNFPTFSITVNDTNPTWAYCRQDNPSSHCGQGMVFAINANESSSKSFEAFKALAEELNGTSSSTSPAKSNAAPNAYATCGLLINFLTVYIGLSLLF</sequence>
<evidence type="ECO:0000313" key="4">
    <source>
        <dbReference type="Proteomes" id="UP001050691"/>
    </source>
</evidence>
<dbReference type="InterPro" id="IPR052953">
    <property type="entry name" value="Ser-rich/MCO-related"/>
</dbReference>